<gene>
    <name evidence="1" type="ORF">DHETER_LOCUS5009</name>
</gene>
<reference evidence="1" key="1">
    <citation type="submission" date="2021-06" db="EMBL/GenBank/DDBJ databases">
        <authorList>
            <person name="Kallberg Y."/>
            <person name="Tangrot J."/>
            <person name="Rosling A."/>
        </authorList>
    </citation>
    <scope>NUCLEOTIDE SEQUENCE</scope>
    <source>
        <strain evidence="1">IL203A</strain>
    </source>
</reference>
<keyword evidence="2" id="KW-1185">Reference proteome</keyword>
<accession>A0ACA9LR60</accession>
<evidence type="ECO:0000313" key="1">
    <source>
        <dbReference type="EMBL" id="CAG8545936.1"/>
    </source>
</evidence>
<dbReference type="Proteomes" id="UP000789702">
    <property type="component" value="Unassembled WGS sequence"/>
</dbReference>
<proteinExistence type="predicted"/>
<sequence length="99" mass="11528">MKDNLVTTQRAIIEKDTLLQEAVLNKAYLAEQIPKISSKSEVARGVLEELEGNIRTYLENHRPRVEHISYQRSKVYKSQIAICFKCWQLVKITEVEPKK</sequence>
<comment type="caution">
    <text evidence="1">The sequence shown here is derived from an EMBL/GenBank/DDBJ whole genome shotgun (WGS) entry which is preliminary data.</text>
</comment>
<evidence type="ECO:0000313" key="2">
    <source>
        <dbReference type="Proteomes" id="UP000789702"/>
    </source>
</evidence>
<organism evidence="1 2">
    <name type="scientific">Dentiscutata heterogama</name>
    <dbReference type="NCBI Taxonomy" id="1316150"/>
    <lineage>
        <taxon>Eukaryota</taxon>
        <taxon>Fungi</taxon>
        <taxon>Fungi incertae sedis</taxon>
        <taxon>Mucoromycota</taxon>
        <taxon>Glomeromycotina</taxon>
        <taxon>Glomeromycetes</taxon>
        <taxon>Diversisporales</taxon>
        <taxon>Gigasporaceae</taxon>
        <taxon>Dentiscutata</taxon>
    </lineage>
</organism>
<name>A0ACA9LR60_9GLOM</name>
<protein>
    <submittedName>
        <fullName evidence="1">10946_t:CDS:1</fullName>
    </submittedName>
</protein>
<dbReference type="EMBL" id="CAJVPU010005306">
    <property type="protein sequence ID" value="CAG8545936.1"/>
    <property type="molecule type" value="Genomic_DNA"/>
</dbReference>
<feature type="non-terminal residue" evidence="1">
    <location>
        <position position="99"/>
    </location>
</feature>